<dbReference type="PANTHER" id="PTHR36698:SF2">
    <property type="entry name" value="MCE_MLAD DOMAIN-CONTAINING PROTEIN"/>
    <property type="match status" value="1"/>
</dbReference>
<gene>
    <name evidence="3" type="ORF">H9Q16_15965</name>
</gene>
<evidence type="ECO:0000313" key="3">
    <source>
        <dbReference type="EMBL" id="MBD3665430.1"/>
    </source>
</evidence>
<keyword evidence="1" id="KW-1133">Transmembrane helix</keyword>
<sequence>METRGNYILIGVFTLCAIVGTLAFFIWLASVQVNKQYQTYGILFEDVSGLDPSGDVVFNGISVGRVIGLQIASQDPSKVFTTIEIEADTPVRSDTIAQLQSQGVTGVAYISLSGGTPAAPPLSADADGWLLIPSKRSTVQTIVQDAPDLLHEATRLLEQFQALTGPENQAYVTNILRNLDASSNNLDQALKDFSQITGTVRDATAQITDFTARLDAIGASVTTTLEQANETLSAATGAFETADTALTGSVEAIDSVEATFDRARQILNDQVPHILAQVSEISAQTNAAIVDLQTRSAVTLDDFTDTSNLLNARLVELEKTLQEASTAFLAVTDASNSFDLLVDGDGSLLVAEARAVLGDAKSAIETIDTIVLDQVPPIMTDIRAGVTTAGEAIDDVAANLTRLTDQFDPLASEAQGAIASANALFTKAQGSLTALEKTLDVAEGTLASAQTTFDAASTVLDTDFAPMMTDIRTASDEISRAITEVTKDMPAITSELRALIARSDTVARQIQTAVANSAPGLNDFASKGLPEFTRLAAEARTLVDILGNLVRRIERDPARFLLDGRVPDYRR</sequence>
<dbReference type="InterPro" id="IPR003399">
    <property type="entry name" value="Mce/MlaD"/>
</dbReference>
<protein>
    <submittedName>
        <fullName evidence="3">MCE family protein</fullName>
    </submittedName>
</protein>
<keyword evidence="1" id="KW-0812">Transmembrane</keyword>
<keyword evidence="4" id="KW-1185">Reference proteome</keyword>
<evidence type="ECO:0000259" key="2">
    <source>
        <dbReference type="Pfam" id="PF02470"/>
    </source>
</evidence>
<dbReference type="RefSeq" id="WP_191076405.1">
    <property type="nucleotide sequence ID" value="NZ_JACTAG010000002.1"/>
</dbReference>
<name>A0A927D589_9RHOB</name>
<dbReference type="EMBL" id="JACTAG010000002">
    <property type="protein sequence ID" value="MBD3665430.1"/>
    <property type="molecule type" value="Genomic_DNA"/>
</dbReference>
<dbReference type="PANTHER" id="PTHR36698">
    <property type="entry name" value="BLL5892 PROTEIN"/>
    <property type="match status" value="1"/>
</dbReference>
<evidence type="ECO:0000256" key="1">
    <source>
        <dbReference type="SAM" id="Phobius"/>
    </source>
</evidence>
<feature type="transmembrane region" description="Helical" evidence="1">
    <location>
        <begin position="7"/>
        <end position="29"/>
    </location>
</feature>
<comment type="caution">
    <text evidence="3">The sequence shown here is derived from an EMBL/GenBank/DDBJ whole genome shotgun (WGS) entry which is preliminary data.</text>
</comment>
<organism evidence="3 4">
    <name type="scientific">Sulfitobacter aestuariivivens</name>
    <dbReference type="NCBI Taxonomy" id="2766981"/>
    <lineage>
        <taxon>Bacteria</taxon>
        <taxon>Pseudomonadati</taxon>
        <taxon>Pseudomonadota</taxon>
        <taxon>Alphaproteobacteria</taxon>
        <taxon>Rhodobacterales</taxon>
        <taxon>Roseobacteraceae</taxon>
        <taxon>Sulfitobacter</taxon>
    </lineage>
</organism>
<reference evidence="3" key="1">
    <citation type="submission" date="2020-08" db="EMBL/GenBank/DDBJ databases">
        <title>Sulfitobacter aestuariivivens sp. nov., isolated from a tidal flat.</title>
        <authorList>
            <person name="Park S."/>
            <person name="Yoon J.-H."/>
        </authorList>
    </citation>
    <scope>NUCLEOTIDE SEQUENCE</scope>
    <source>
        <strain evidence="3">TSTF-M16</strain>
    </source>
</reference>
<dbReference type="Proteomes" id="UP000635142">
    <property type="component" value="Unassembled WGS sequence"/>
</dbReference>
<accession>A0A927D589</accession>
<evidence type="ECO:0000313" key="4">
    <source>
        <dbReference type="Proteomes" id="UP000635142"/>
    </source>
</evidence>
<proteinExistence type="predicted"/>
<dbReference type="AlphaFoldDB" id="A0A927D589"/>
<dbReference type="Pfam" id="PF02470">
    <property type="entry name" value="MlaD"/>
    <property type="match status" value="1"/>
</dbReference>
<feature type="domain" description="Mce/MlaD" evidence="2">
    <location>
        <begin position="37"/>
        <end position="115"/>
    </location>
</feature>
<keyword evidence="1" id="KW-0472">Membrane</keyword>